<dbReference type="PANTHER" id="PTHR11200">
    <property type="entry name" value="INOSITOL 5-PHOSPHATASE"/>
    <property type="match status" value="1"/>
</dbReference>
<dbReference type="STRING" id="1095629.A0A0C9XDK7"/>
<dbReference type="GO" id="GO:0046856">
    <property type="term" value="P:phosphatidylinositol dephosphorylation"/>
    <property type="evidence" value="ECO:0007669"/>
    <property type="project" value="InterPro"/>
</dbReference>
<gene>
    <name evidence="6" type="ORF">K443DRAFT_8226</name>
</gene>
<dbReference type="Gene3D" id="3.60.10.10">
    <property type="entry name" value="Endonuclease/exonuclease/phosphatase"/>
    <property type="match status" value="1"/>
</dbReference>
<sequence length="1062" mass="118524">MVAVEGLLNDILRPSDEVKVVLEAVLAQPSSGPNLHAPGVHDPRHDVQNRCVLAVISHKDDWDLTEEGRFKLSAQDELEIIRLLPIYGSFSIVMTQMRHGSVDLRPDTAKAAHDQPRSGFSLAVTPAEGLQDKSPPAFFTHDIHQLRSLVTECKRLKEISDLDANAVVNLAQSTTHFSWLKPYVFKQTSLAGLTVHPQDLRIANQPLMSRLSSASAGHLGNDSDDIQVIRDEWIRVKARESSRRGRRRLKLRVGTFNVNGKFPSQDLSMWVQGQHHLEVDVEAKGEEKPPEAPPVATTGYPYIPQLKNISPLSLGEVISNPFYWIRAAPNPEDGVTTVSEQEKGTETQSYVAEPVDPSDPDPDMFVLAFQELDLSAEALIYSTSTAREDAWCLAVFAALGEKAVRYEKLVSKQLVGMLIVVIVKIPLKECFGEVKTSAAGAGILGVMGNKGGTAVHLTFTPPVDTSEKTVSPVSSAGPTTMTFVNSHLAAFDEMVDRRNSDFQDLSKRLMFEGTRTARAPASESEDSILDRVPPSTSVYESDVLFWMQPIFQLLMSEADLNYRVDIPDHDLRRILRDGEWDQVDKLEALFRFDQLKKAMQAKKAFEGFTENPITHLPTYRFSAGLTTDLLGYDFKRKPAWTDRILYIPGPTCQVKQLSYESYPQIKMSDHHPVSADFTVDVDLYDKDERYEDISRFYGELDYLDTSHERGDLTVDHTDIEFGKLSYGKSITKTIKVQNSGKVTVAYSTPKAFLIKEFLPRGLPRSGLYPLQSILQFMPNGCQYILWRYCTPSSALLQPPINGSMQGLLLPNEVAEITLTGFVDNAVASLLNRRPRDLSGTLILHTVMGKDHFILLSGEYQYTCFANTLTILAQLPGPIRALESTQDLLEDRHRKNASDEVIRLVQWLMRNTSNIDNLFISPGDEEIVEILRECLDTGSDFPYPIDTSDPKIPLAFATTLLRLLDSLVEPVIPAPVHPRCIEMTNRDEAFDLLGNGLTPPASVNVWISLTACLHFICRSSSNENQAERIASIFAPVLLRDDPTSTTPPISPQGKRRFLLHFIS</sequence>
<evidence type="ECO:0000256" key="4">
    <source>
        <dbReference type="ARBA" id="ARBA00023329"/>
    </source>
</evidence>
<dbReference type="InterPro" id="IPR000198">
    <property type="entry name" value="RhoGAP_dom"/>
</dbReference>
<dbReference type="PANTHER" id="PTHR11200:SF300">
    <property type="entry name" value="TYPE II INOSITOL 1,4,5-TRISPHOSPHATE 5-PHOSPHATASE"/>
    <property type="match status" value="1"/>
</dbReference>
<organism evidence="6 7">
    <name type="scientific">Laccaria amethystina LaAM-08-1</name>
    <dbReference type="NCBI Taxonomy" id="1095629"/>
    <lineage>
        <taxon>Eukaryota</taxon>
        <taxon>Fungi</taxon>
        <taxon>Dikarya</taxon>
        <taxon>Basidiomycota</taxon>
        <taxon>Agaricomycotina</taxon>
        <taxon>Agaricomycetes</taxon>
        <taxon>Agaricomycetidae</taxon>
        <taxon>Agaricales</taxon>
        <taxon>Agaricineae</taxon>
        <taxon>Hydnangiaceae</taxon>
        <taxon>Laccaria</taxon>
    </lineage>
</organism>
<dbReference type="HOGENOM" id="CLU_006779_0_0_1"/>
<dbReference type="Gene3D" id="1.10.555.10">
    <property type="entry name" value="Rho GTPase activation protein"/>
    <property type="match status" value="1"/>
</dbReference>
<dbReference type="Pfam" id="PF00620">
    <property type="entry name" value="RhoGAP"/>
    <property type="match status" value="1"/>
</dbReference>
<dbReference type="InterPro" id="IPR048869">
    <property type="entry name" value="OCRL-1_2_ASH"/>
</dbReference>
<evidence type="ECO:0000259" key="5">
    <source>
        <dbReference type="PROSITE" id="PS50238"/>
    </source>
</evidence>
<dbReference type="PROSITE" id="PS50238">
    <property type="entry name" value="RHOGAP"/>
    <property type="match status" value="1"/>
</dbReference>
<keyword evidence="4" id="KW-0968">Cytoplasmic vesicle</keyword>
<keyword evidence="7" id="KW-1185">Reference proteome</keyword>
<dbReference type="EMBL" id="KN838642">
    <property type="protein sequence ID" value="KIJ99653.1"/>
    <property type="molecule type" value="Genomic_DNA"/>
</dbReference>
<dbReference type="InterPro" id="IPR036691">
    <property type="entry name" value="Endo/exonu/phosph_ase_sf"/>
</dbReference>
<dbReference type="GO" id="GO:0031901">
    <property type="term" value="C:early endosome membrane"/>
    <property type="evidence" value="ECO:0007669"/>
    <property type="project" value="UniProtKB-SubCell"/>
</dbReference>
<dbReference type="InterPro" id="IPR013783">
    <property type="entry name" value="Ig-like_fold"/>
</dbReference>
<dbReference type="SMART" id="SM00128">
    <property type="entry name" value="IPPc"/>
    <property type="match status" value="1"/>
</dbReference>
<dbReference type="Pfam" id="PF21310">
    <property type="entry name" value="OCRL-like_ASH"/>
    <property type="match status" value="1"/>
</dbReference>
<evidence type="ECO:0000256" key="3">
    <source>
        <dbReference type="ARBA" id="ARBA00022753"/>
    </source>
</evidence>
<dbReference type="Gene3D" id="2.60.40.10">
    <property type="entry name" value="Immunoglobulins"/>
    <property type="match status" value="1"/>
</dbReference>
<dbReference type="GO" id="GO:0004439">
    <property type="term" value="F:phosphatidylinositol-4,5-bisphosphate 5-phosphatase activity"/>
    <property type="evidence" value="ECO:0007669"/>
    <property type="project" value="TreeGrafter"/>
</dbReference>
<dbReference type="InterPro" id="IPR000300">
    <property type="entry name" value="IPPc"/>
</dbReference>
<accession>A0A0C9XDK7</accession>
<evidence type="ECO:0000256" key="1">
    <source>
        <dbReference type="ARBA" id="ARBA00004146"/>
    </source>
</evidence>
<dbReference type="OrthoDB" id="7862313at2759"/>
<dbReference type="Proteomes" id="UP000054477">
    <property type="component" value="Unassembled WGS sequence"/>
</dbReference>
<dbReference type="InterPro" id="IPR046985">
    <property type="entry name" value="IP5"/>
</dbReference>
<comment type="subcellular location">
    <subcellularLocation>
        <location evidence="2">Cytoplasmic vesicle</location>
        <location evidence="2">Phagosome membrane</location>
    </subcellularLocation>
    <subcellularLocation>
        <location evidence="1">Early endosome membrane</location>
    </subcellularLocation>
</comment>
<dbReference type="AlphaFoldDB" id="A0A0C9XDK7"/>
<reference evidence="6 7" key="1">
    <citation type="submission" date="2014-04" db="EMBL/GenBank/DDBJ databases">
        <authorList>
            <consortium name="DOE Joint Genome Institute"/>
            <person name="Kuo A."/>
            <person name="Kohler A."/>
            <person name="Nagy L.G."/>
            <person name="Floudas D."/>
            <person name="Copeland A."/>
            <person name="Barry K.W."/>
            <person name="Cichocki N."/>
            <person name="Veneault-Fourrey C."/>
            <person name="LaButti K."/>
            <person name="Lindquist E.A."/>
            <person name="Lipzen A."/>
            <person name="Lundell T."/>
            <person name="Morin E."/>
            <person name="Murat C."/>
            <person name="Sun H."/>
            <person name="Tunlid A."/>
            <person name="Henrissat B."/>
            <person name="Grigoriev I.V."/>
            <person name="Hibbett D.S."/>
            <person name="Martin F."/>
            <person name="Nordberg H.P."/>
            <person name="Cantor M.N."/>
            <person name="Hua S.X."/>
        </authorList>
    </citation>
    <scope>NUCLEOTIDE SEQUENCE [LARGE SCALE GENOMIC DNA]</scope>
    <source>
        <strain evidence="6 7">LaAM-08-1</strain>
    </source>
</reference>
<dbReference type="InterPro" id="IPR008936">
    <property type="entry name" value="Rho_GTPase_activation_prot"/>
</dbReference>
<feature type="domain" description="Rho-GAP" evidence="5">
    <location>
        <begin position="882"/>
        <end position="1062"/>
    </location>
</feature>
<keyword evidence="3" id="KW-0967">Endosome</keyword>
<dbReference type="SUPFAM" id="SSF48350">
    <property type="entry name" value="GTPase activation domain, GAP"/>
    <property type="match status" value="1"/>
</dbReference>
<proteinExistence type="predicted"/>
<evidence type="ECO:0000256" key="2">
    <source>
        <dbReference type="ARBA" id="ARBA00004580"/>
    </source>
</evidence>
<dbReference type="GO" id="GO:0007165">
    <property type="term" value="P:signal transduction"/>
    <property type="evidence" value="ECO:0007669"/>
    <property type="project" value="InterPro"/>
</dbReference>
<reference evidence="7" key="2">
    <citation type="submission" date="2015-01" db="EMBL/GenBank/DDBJ databases">
        <title>Evolutionary Origins and Diversification of the Mycorrhizal Mutualists.</title>
        <authorList>
            <consortium name="DOE Joint Genome Institute"/>
            <consortium name="Mycorrhizal Genomics Consortium"/>
            <person name="Kohler A."/>
            <person name="Kuo A."/>
            <person name="Nagy L.G."/>
            <person name="Floudas D."/>
            <person name="Copeland A."/>
            <person name="Barry K.W."/>
            <person name="Cichocki N."/>
            <person name="Veneault-Fourrey C."/>
            <person name="LaButti K."/>
            <person name="Lindquist E.A."/>
            <person name="Lipzen A."/>
            <person name="Lundell T."/>
            <person name="Morin E."/>
            <person name="Murat C."/>
            <person name="Riley R."/>
            <person name="Ohm R."/>
            <person name="Sun H."/>
            <person name="Tunlid A."/>
            <person name="Henrissat B."/>
            <person name="Grigoriev I.V."/>
            <person name="Hibbett D.S."/>
            <person name="Martin F."/>
        </authorList>
    </citation>
    <scope>NUCLEOTIDE SEQUENCE [LARGE SCALE GENOMIC DNA]</scope>
    <source>
        <strain evidence="7">LaAM-08-1</strain>
    </source>
</reference>
<evidence type="ECO:0000313" key="6">
    <source>
        <dbReference type="EMBL" id="KIJ99653.1"/>
    </source>
</evidence>
<evidence type="ECO:0000313" key="7">
    <source>
        <dbReference type="Proteomes" id="UP000054477"/>
    </source>
</evidence>
<dbReference type="Pfam" id="PF22669">
    <property type="entry name" value="Exo_endo_phos2"/>
    <property type="match status" value="1"/>
</dbReference>
<dbReference type="SUPFAM" id="SSF56219">
    <property type="entry name" value="DNase I-like"/>
    <property type="match status" value="1"/>
</dbReference>
<protein>
    <recommendedName>
        <fullName evidence="5">Rho-GAP domain-containing protein</fullName>
    </recommendedName>
</protein>
<dbReference type="SMART" id="SM00324">
    <property type="entry name" value="RhoGAP"/>
    <property type="match status" value="1"/>
</dbReference>
<name>A0A0C9XDK7_9AGAR</name>